<comment type="caution">
    <text evidence="7">The sequence shown here is derived from an EMBL/GenBank/DDBJ whole genome shotgun (WGS) entry which is preliminary data.</text>
</comment>
<gene>
    <name evidence="7" type="ORF">CEURO_LOCUS10076</name>
</gene>
<protein>
    <recommendedName>
        <fullName evidence="2 6">Nicotianamine synthase</fullName>
        <ecNumber evidence="2 6">2.5.1.43</ecNumber>
    </recommendedName>
</protein>
<evidence type="ECO:0000313" key="7">
    <source>
        <dbReference type="EMBL" id="CAH9087498.1"/>
    </source>
</evidence>
<evidence type="ECO:0000256" key="6">
    <source>
        <dbReference type="RuleBase" id="RU368095"/>
    </source>
</evidence>
<comment type="function">
    <text evidence="6">Synthesizes nicotianamine, a polyamine which serves as a sensor for the physiological iron status within the plant, and/or might be involved in the transport of iron.</text>
</comment>
<evidence type="ECO:0000256" key="5">
    <source>
        <dbReference type="ARBA" id="ARBA00049391"/>
    </source>
</evidence>
<dbReference type="Pfam" id="PF03059">
    <property type="entry name" value="NAS"/>
    <property type="match status" value="1"/>
</dbReference>
<dbReference type="PANTHER" id="PTHR32266:SF12">
    <property type="entry name" value="NICOTIANAMINE SYNTHASE 3"/>
    <property type="match status" value="1"/>
</dbReference>
<comment type="catalytic activity">
    <reaction evidence="5 6">
        <text>3 S-adenosyl-L-methionine = nicotianamine + 3 S-methyl-5'-thioadenosine + 3 H(+)</text>
        <dbReference type="Rhea" id="RHEA:16481"/>
        <dbReference type="ChEBI" id="CHEBI:15378"/>
        <dbReference type="ChEBI" id="CHEBI:17509"/>
        <dbReference type="ChEBI" id="CHEBI:58249"/>
        <dbReference type="ChEBI" id="CHEBI:59789"/>
        <dbReference type="EC" id="2.5.1.43"/>
    </reaction>
</comment>
<dbReference type="SUPFAM" id="SSF53335">
    <property type="entry name" value="S-adenosyl-L-methionine-dependent methyltransferases"/>
    <property type="match status" value="1"/>
</dbReference>
<dbReference type="AlphaFoldDB" id="A0A9P0Z592"/>
<sequence>MVCQNNPVVQKICNLYDEISRLENLKPSKDVDILFTQLVLTCIPPNPVDVSKLCSKVQEKRSKLIKLCGEAEGLLESHYSALLGSLPNPLQNLPLFPYFNNYLKLSELEFGILTRHGDGARIPERIAFIGSGPLPLTSIVLAMCHLPTTGFHNYDIDPVANSLASRLVGSDPDLSKRMAFHTADIMDVTCELKDYDVVFLAALVGMDKVEKGRVVDHLAKYMAPGALLMIRSAHGARGFLYPIVDPRDLRGFEVLTVYHPTDDVINSVIIARKTPLSSLHQSYDLGVASMGSVVLPSKCSCAEIHTMNPLNKMNVIEEFALDNE</sequence>
<dbReference type="Gene3D" id="3.40.50.150">
    <property type="entry name" value="Vaccinia Virus protein VP39"/>
    <property type="match status" value="1"/>
</dbReference>
<comment type="similarity">
    <text evidence="1 6">Belongs to the nicotianamine synthase (NAS)-like family.</text>
</comment>
<dbReference type="GO" id="GO:0030410">
    <property type="term" value="F:nicotianamine synthase activity"/>
    <property type="evidence" value="ECO:0007669"/>
    <property type="project" value="UniProtKB-UniRule"/>
</dbReference>
<evidence type="ECO:0000256" key="1">
    <source>
        <dbReference type="ARBA" id="ARBA00007009"/>
    </source>
</evidence>
<dbReference type="EMBL" id="CAMAPE010000019">
    <property type="protein sequence ID" value="CAH9087498.1"/>
    <property type="molecule type" value="Genomic_DNA"/>
</dbReference>
<keyword evidence="3 6" id="KW-0808">Transferase</keyword>
<accession>A0A9P0Z592</accession>
<evidence type="ECO:0000256" key="3">
    <source>
        <dbReference type="ARBA" id="ARBA00022679"/>
    </source>
</evidence>
<name>A0A9P0Z592_CUSEU</name>
<evidence type="ECO:0000256" key="2">
    <source>
        <dbReference type="ARBA" id="ARBA00012675"/>
    </source>
</evidence>
<dbReference type="PANTHER" id="PTHR32266">
    <property type="entry name" value="NICOTIANAMINE SYNTHASE 3"/>
    <property type="match status" value="1"/>
</dbReference>
<dbReference type="PROSITE" id="PS51142">
    <property type="entry name" value="NAS"/>
    <property type="match status" value="1"/>
</dbReference>
<dbReference type="GO" id="GO:0030418">
    <property type="term" value="P:nicotianamine biosynthetic process"/>
    <property type="evidence" value="ECO:0007669"/>
    <property type="project" value="UniProtKB-UniRule"/>
</dbReference>
<reference evidence="7" key="1">
    <citation type="submission" date="2022-07" db="EMBL/GenBank/DDBJ databases">
        <authorList>
            <person name="Macas J."/>
            <person name="Novak P."/>
            <person name="Neumann P."/>
        </authorList>
    </citation>
    <scope>NUCLEOTIDE SEQUENCE</scope>
</reference>
<dbReference type="EC" id="2.5.1.43" evidence="2 6"/>
<dbReference type="InterPro" id="IPR004298">
    <property type="entry name" value="Nicotian_synth"/>
</dbReference>
<evidence type="ECO:0000313" key="8">
    <source>
        <dbReference type="Proteomes" id="UP001152484"/>
    </source>
</evidence>
<keyword evidence="8" id="KW-1185">Reference proteome</keyword>
<organism evidence="7 8">
    <name type="scientific">Cuscuta europaea</name>
    <name type="common">European dodder</name>
    <dbReference type="NCBI Taxonomy" id="41803"/>
    <lineage>
        <taxon>Eukaryota</taxon>
        <taxon>Viridiplantae</taxon>
        <taxon>Streptophyta</taxon>
        <taxon>Embryophyta</taxon>
        <taxon>Tracheophyta</taxon>
        <taxon>Spermatophyta</taxon>
        <taxon>Magnoliopsida</taxon>
        <taxon>eudicotyledons</taxon>
        <taxon>Gunneridae</taxon>
        <taxon>Pentapetalae</taxon>
        <taxon>asterids</taxon>
        <taxon>lamiids</taxon>
        <taxon>Solanales</taxon>
        <taxon>Convolvulaceae</taxon>
        <taxon>Cuscuteae</taxon>
        <taxon>Cuscuta</taxon>
        <taxon>Cuscuta subgen. Cuscuta</taxon>
    </lineage>
</organism>
<dbReference type="Proteomes" id="UP001152484">
    <property type="component" value="Unassembled WGS sequence"/>
</dbReference>
<evidence type="ECO:0000256" key="4">
    <source>
        <dbReference type="ARBA" id="ARBA00022691"/>
    </source>
</evidence>
<dbReference type="OrthoDB" id="1858069at2759"/>
<proteinExistence type="inferred from homology"/>
<dbReference type="InterPro" id="IPR029063">
    <property type="entry name" value="SAM-dependent_MTases_sf"/>
</dbReference>
<keyword evidence="4 6" id="KW-0949">S-adenosyl-L-methionine</keyword>